<evidence type="ECO:0000313" key="4">
    <source>
        <dbReference type="Ensembl" id="ENSFCTP00005002868.1"/>
    </source>
</evidence>
<evidence type="ECO:0000259" key="3">
    <source>
        <dbReference type="PROSITE" id="PS50158"/>
    </source>
</evidence>
<dbReference type="SUPFAM" id="SSF47943">
    <property type="entry name" value="Retrovirus capsid protein, N-terminal core domain"/>
    <property type="match status" value="1"/>
</dbReference>
<keyword evidence="5" id="KW-1185">Reference proteome</keyword>
<dbReference type="GeneID" id="123384386"/>
<keyword evidence="1" id="KW-0479">Metal-binding</keyword>
<sequence>MVCVHFSTSNLYSWRLQGPPFSEEPQALISLLETMFVTHQPTWDNCQQLLQVLLITEEWDEIRREAQKLVMGPNRHPTKEPTLLMEFFPSLHPEDWDPNTPHGRRSLTLFRQTLLGGLRVATHRPTNISKVTEVVQGTEESPSAFLERLMEAYRTFTPIDPEAPENRGALNLAFVSQAAPDIRKKLQILDGFKEKNLSELVEIVQKVFNNRDSQEERQTKKLTQVVAAVLDARKGRGPQVPIEFWSGKKKKTKQKQVSWVRAPLGKNQCAYCKQEGHWKKDCPNLAQRKTRPPQASIMKVDSD</sequence>
<evidence type="ECO:0000313" key="5">
    <source>
        <dbReference type="Proteomes" id="UP000823872"/>
    </source>
</evidence>
<dbReference type="Pfam" id="PF02093">
    <property type="entry name" value="Gag_p30"/>
    <property type="match status" value="1"/>
</dbReference>
<keyword evidence="1" id="KW-0863">Zinc-finger</keyword>
<accession>A0ABI7VXJ1</accession>
<evidence type="ECO:0000256" key="1">
    <source>
        <dbReference type="PROSITE-ProRule" id="PRU00047"/>
    </source>
</evidence>
<dbReference type="Gene3D" id="4.10.60.10">
    <property type="entry name" value="Zinc finger, CCHC-type"/>
    <property type="match status" value="1"/>
</dbReference>
<evidence type="ECO:0000256" key="2">
    <source>
        <dbReference type="SAM" id="MobiDB-lite"/>
    </source>
</evidence>
<dbReference type="PROSITE" id="PS50158">
    <property type="entry name" value="ZF_CCHC"/>
    <property type="match status" value="1"/>
</dbReference>
<reference evidence="5" key="3">
    <citation type="submission" date="2021-02" db="EMBL/GenBank/DDBJ databases">
        <title>Safari Cat Assemblies.</title>
        <authorList>
            <person name="Bredemeyer K.R."/>
            <person name="Murphy W.J."/>
        </authorList>
    </citation>
    <scope>NUCLEOTIDE SEQUENCE [LARGE SCALE GENOMIC DNA]</scope>
</reference>
<dbReference type="GeneTree" id="ENSGT00980000198632"/>
<dbReference type="RefSeq" id="XP_044909869.1">
    <property type="nucleotide sequence ID" value="XM_045053934.1"/>
</dbReference>
<dbReference type="Proteomes" id="UP000823872">
    <property type="component" value="Chromosome A3"/>
</dbReference>
<dbReference type="InterPro" id="IPR036875">
    <property type="entry name" value="Znf_CCHC_sf"/>
</dbReference>
<dbReference type="InterPro" id="IPR003036">
    <property type="entry name" value="Gag_P30"/>
</dbReference>
<dbReference type="Ensembl" id="ENSFCTT00005004844.1">
    <property type="protein sequence ID" value="ENSFCTP00005002864.1"/>
    <property type="gene ID" value="ENSFCTG00005001888.1"/>
</dbReference>
<dbReference type="SMART" id="SM00343">
    <property type="entry name" value="ZnF_C2HC"/>
    <property type="match status" value="1"/>
</dbReference>
<keyword evidence="1" id="KW-0862">Zinc</keyword>
<protein>
    <recommendedName>
        <fullName evidence="3">CCHC-type domain-containing protein</fullName>
    </recommendedName>
</protein>
<dbReference type="RefSeq" id="XP_044909868.1">
    <property type="nucleotide sequence ID" value="XM_045053933.1"/>
</dbReference>
<name>A0ABI7VXJ1_FELCA</name>
<feature type="domain" description="CCHC-type" evidence="3">
    <location>
        <begin position="269"/>
        <end position="284"/>
    </location>
</feature>
<reference evidence="4" key="2">
    <citation type="submission" date="2011-09" db="EMBL/GenBank/DDBJ databases">
        <title>Sequence assembly of the Felis catus genome version 6.2.</title>
        <authorList>
            <person name="Hillier L.W."/>
            <person name="Warren W."/>
            <person name="Obrien S."/>
            <person name="Wilson R.K."/>
        </authorList>
    </citation>
    <scope>NUCLEOTIDE SEQUENCE [LARGE SCALE GENOMIC DNA]</scope>
    <source>
        <strain evidence="4">Abyssinian</strain>
    </source>
</reference>
<organism evidence="4 5">
    <name type="scientific">Felis catus</name>
    <name type="common">Cat</name>
    <name type="synonym">Felis silvestris catus</name>
    <dbReference type="NCBI Taxonomy" id="9685"/>
    <lineage>
        <taxon>Eukaryota</taxon>
        <taxon>Metazoa</taxon>
        <taxon>Chordata</taxon>
        <taxon>Craniata</taxon>
        <taxon>Vertebrata</taxon>
        <taxon>Euteleostomi</taxon>
        <taxon>Mammalia</taxon>
        <taxon>Eutheria</taxon>
        <taxon>Laurasiatheria</taxon>
        <taxon>Carnivora</taxon>
        <taxon>Feliformia</taxon>
        <taxon>Felidae</taxon>
        <taxon>Felinae</taxon>
        <taxon>Felis</taxon>
    </lineage>
</organism>
<dbReference type="InterPro" id="IPR001878">
    <property type="entry name" value="Znf_CCHC"/>
</dbReference>
<feature type="region of interest" description="Disordered" evidence="2">
    <location>
        <begin position="283"/>
        <end position="303"/>
    </location>
</feature>
<dbReference type="Pfam" id="PF00098">
    <property type="entry name" value="zf-CCHC"/>
    <property type="match status" value="1"/>
</dbReference>
<dbReference type="InterPro" id="IPR050462">
    <property type="entry name" value="Retroviral_Gag-Pol_poly"/>
</dbReference>
<gene>
    <name evidence="4" type="primary">LOC123384386</name>
</gene>
<dbReference type="Ensembl" id="ENSFCTT00005004847.1">
    <property type="protein sequence ID" value="ENSFCTP00005002868.1"/>
    <property type="gene ID" value="ENSFCTG00005001888.1"/>
</dbReference>
<reference evidence="4" key="1">
    <citation type="journal article" date="2007" name="Genome Res.">
        <title>Initial sequence and comparative analysis of the cat genome.</title>
        <authorList>
            <person name="Pontius J.U."/>
            <person name="Mullikin J.C."/>
            <person name="Smith D.R."/>
            <person name="Lindblad-Toh K."/>
            <person name="Gnerre S."/>
            <person name="Clamp M."/>
            <person name="Chang J."/>
            <person name="Stephens R."/>
            <person name="Neelam B."/>
            <person name="Volfovsky N."/>
            <person name="Schaffer A.A."/>
            <person name="Agarwala R."/>
            <person name="Narfstrom K."/>
            <person name="Murphy W.J."/>
            <person name="Giger U."/>
            <person name="Roca A.L."/>
            <person name="Antunes A."/>
            <person name="Menotti-Raymond M."/>
            <person name="Yuhki N."/>
            <person name="Pecon-Slattery J."/>
            <person name="Johnson W.E."/>
            <person name="Bourque G."/>
            <person name="Tesler G."/>
            <person name="O'Brien S.J."/>
        </authorList>
    </citation>
    <scope>NUCLEOTIDE SEQUENCE [LARGE SCALE GENOMIC DNA]</scope>
    <source>
        <strain evidence="4">Abyssinian</strain>
    </source>
</reference>
<proteinExistence type="predicted"/>
<dbReference type="InterPro" id="IPR008919">
    <property type="entry name" value="Retrov_capsid_N"/>
</dbReference>
<reference evidence="4" key="4">
    <citation type="submission" date="2025-05" db="UniProtKB">
        <authorList>
            <consortium name="Ensembl"/>
        </authorList>
    </citation>
    <scope>IDENTIFICATION</scope>
    <source>
        <strain evidence="4">breed Abyssinian</strain>
    </source>
</reference>
<dbReference type="Gene3D" id="1.10.375.10">
    <property type="entry name" value="Human Immunodeficiency Virus Type 1 Capsid Protein"/>
    <property type="match status" value="1"/>
</dbReference>
<dbReference type="PANTHER" id="PTHR33166">
    <property type="entry name" value="GAG_P30 DOMAIN-CONTAINING PROTEIN"/>
    <property type="match status" value="1"/>
</dbReference>
<dbReference type="SUPFAM" id="SSF57756">
    <property type="entry name" value="Retrovirus zinc finger-like domains"/>
    <property type="match status" value="1"/>
</dbReference>